<dbReference type="InterPro" id="IPR010982">
    <property type="entry name" value="Lambda_DNA-bd_dom_sf"/>
</dbReference>
<dbReference type="PANTHER" id="PTHR40661:SF3">
    <property type="entry name" value="FELS-1 PROPHAGE TRANSCRIPTIONAL REGULATOR"/>
    <property type="match status" value="1"/>
</dbReference>
<dbReference type="Proteomes" id="UP000000546">
    <property type="component" value="Chromosome"/>
</dbReference>
<reference evidence="5 6" key="1">
    <citation type="journal article" date="2010" name="Appl. Environ. Microbiol.">
        <title>The genome sequence of Psychrobacter arcticus 273-4, a psychroactive Siberian permafrost bacterium, reveals mechanisms for adaptation to low-temperature growth.</title>
        <authorList>
            <person name="Ayala-del-Rio H.L."/>
            <person name="Chain P.S."/>
            <person name="Grzymski J.J."/>
            <person name="Ponder M.A."/>
            <person name="Ivanova N."/>
            <person name="Bergholz P.W."/>
            <person name="Di Bartolo G."/>
            <person name="Hauser L."/>
            <person name="Land M."/>
            <person name="Bakermans C."/>
            <person name="Rodrigues D."/>
            <person name="Klappenbach J."/>
            <person name="Zarka D."/>
            <person name="Larimer F."/>
            <person name="Richardson P."/>
            <person name="Murray A."/>
            <person name="Thomashow M."/>
            <person name="Tiedje J.M."/>
        </authorList>
    </citation>
    <scope>NUCLEOTIDE SEQUENCE [LARGE SCALE GENOMIC DNA]</scope>
    <source>
        <strain evidence="6">DSM 17307 / VKM B-2377 / 273-4</strain>
    </source>
</reference>
<dbReference type="CDD" id="cd00093">
    <property type="entry name" value="HTH_XRE"/>
    <property type="match status" value="1"/>
</dbReference>
<dbReference type="Gene3D" id="1.10.260.40">
    <property type="entry name" value="lambda repressor-like DNA-binding domains"/>
    <property type="match status" value="1"/>
</dbReference>
<protein>
    <submittedName>
        <fullName evidence="5">Possible transcriptional regulator, Cro/CI family</fullName>
    </submittedName>
</protein>
<dbReference type="OrthoDB" id="9791537at2"/>
<dbReference type="HOGENOM" id="CLU_066192_1_6_6"/>
<accession>Q4FUH3</accession>
<dbReference type="PANTHER" id="PTHR40661">
    <property type="match status" value="1"/>
</dbReference>
<dbReference type="InterPro" id="IPR036286">
    <property type="entry name" value="LexA/Signal_pep-like_sf"/>
</dbReference>
<gene>
    <name evidence="5" type="ordered locus">Psyc_0472</name>
</gene>
<dbReference type="GO" id="GO:0003677">
    <property type="term" value="F:DNA binding"/>
    <property type="evidence" value="ECO:0007669"/>
    <property type="project" value="UniProtKB-KW"/>
</dbReference>
<dbReference type="SMART" id="SM00530">
    <property type="entry name" value="HTH_XRE"/>
    <property type="match status" value="1"/>
</dbReference>
<organism evidence="5 6">
    <name type="scientific">Psychrobacter arcticus (strain DSM 17307 / VKM B-2377 / 273-4)</name>
    <dbReference type="NCBI Taxonomy" id="259536"/>
    <lineage>
        <taxon>Bacteria</taxon>
        <taxon>Pseudomonadati</taxon>
        <taxon>Pseudomonadota</taxon>
        <taxon>Gammaproteobacteria</taxon>
        <taxon>Moraxellales</taxon>
        <taxon>Moraxellaceae</taxon>
        <taxon>Psychrobacter</taxon>
    </lineage>
</organism>
<dbReference type="STRING" id="259536.Psyc_0472"/>
<evidence type="ECO:0000256" key="2">
    <source>
        <dbReference type="ARBA" id="ARBA00023125"/>
    </source>
</evidence>
<dbReference type="InterPro" id="IPR001387">
    <property type="entry name" value="Cro/C1-type_HTH"/>
</dbReference>
<dbReference type="InterPro" id="IPR015927">
    <property type="entry name" value="Peptidase_S24_S26A/B/C"/>
</dbReference>
<dbReference type="SUPFAM" id="SSF51306">
    <property type="entry name" value="LexA/Signal peptidase"/>
    <property type="match status" value="1"/>
</dbReference>
<dbReference type="AlphaFoldDB" id="Q4FUH3"/>
<dbReference type="DNASU" id="3514424"/>
<evidence type="ECO:0000256" key="1">
    <source>
        <dbReference type="ARBA" id="ARBA00023015"/>
    </source>
</evidence>
<name>Q4FUH3_PSYA2</name>
<feature type="domain" description="HTH cro/C1-type" evidence="4">
    <location>
        <begin position="7"/>
        <end position="60"/>
    </location>
</feature>
<keyword evidence="3" id="KW-0804">Transcription</keyword>
<evidence type="ECO:0000313" key="6">
    <source>
        <dbReference type="Proteomes" id="UP000000546"/>
    </source>
</evidence>
<dbReference type="PROSITE" id="PS50943">
    <property type="entry name" value="HTH_CROC1"/>
    <property type="match status" value="1"/>
</dbReference>
<dbReference type="Pfam" id="PF01381">
    <property type="entry name" value="HTH_3"/>
    <property type="match status" value="1"/>
</dbReference>
<evidence type="ECO:0000256" key="3">
    <source>
        <dbReference type="ARBA" id="ARBA00023163"/>
    </source>
</evidence>
<dbReference type="CDD" id="cd06529">
    <property type="entry name" value="S24_LexA-like"/>
    <property type="match status" value="1"/>
</dbReference>
<dbReference type="KEGG" id="par:Psyc_0472"/>
<proteinExistence type="predicted"/>
<dbReference type="Pfam" id="PF00717">
    <property type="entry name" value="Peptidase_S24"/>
    <property type="match status" value="1"/>
</dbReference>
<evidence type="ECO:0000313" key="5">
    <source>
        <dbReference type="EMBL" id="AAZ18335.1"/>
    </source>
</evidence>
<dbReference type="InterPro" id="IPR039418">
    <property type="entry name" value="LexA-like"/>
</dbReference>
<keyword evidence="2" id="KW-0238">DNA-binding</keyword>
<keyword evidence="1" id="KW-0805">Transcription regulation</keyword>
<evidence type="ECO:0000259" key="4">
    <source>
        <dbReference type="PROSITE" id="PS50943"/>
    </source>
</evidence>
<keyword evidence="6" id="KW-1185">Reference proteome</keyword>
<dbReference type="eggNOG" id="COG2932">
    <property type="taxonomic scope" value="Bacteria"/>
</dbReference>
<dbReference type="Gene3D" id="2.10.109.10">
    <property type="entry name" value="Umud Fragment, subunit A"/>
    <property type="match status" value="1"/>
</dbReference>
<dbReference type="SUPFAM" id="SSF47413">
    <property type="entry name" value="lambda repressor-like DNA-binding domains"/>
    <property type="match status" value="1"/>
</dbReference>
<dbReference type="RefSeq" id="WP_011279771.1">
    <property type="nucleotide sequence ID" value="NC_007204.1"/>
</dbReference>
<sequence length="224" mass="24989">MALGHRVKEAREFRSLKQGELAELIGWTQQALSTLENRDSKKSSYSAQISKALDIDIDWLISGAGEMINTKKEAKSAKKLIKYVPVKGSAQMGDNGFWSELDYMGAGGDGYLEVNNASDSAYVIRAVGDSMFPAIRSGWYIVFDPSREACSGEYVHIVLKDGRNMVKEYVSCQHGIVNLISVNGMERISFNCEDVDVLNPFVEIQPPSRLRDDLDLFDTKCEEM</sequence>
<dbReference type="EMBL" id="CP000082">
    <property type="protein sequence ID" value="AAZ18335.1"/>
    <property type="molecule type" value="Genomic_DNA"/>
</dbReference>